<name>A0A1C3L5T0_PLAOA</name>
<feature type="compositionally biased region" description="Basic and acidic residues" evidence="1">
    <location>
        <begin position="719"/>
        <end position="743"/>
    </location>
</feature>
<feature type="compositionally biased region" description="Polar residues" evidence="1">
    <location>
        <begin position="333"/>
        <end position="353"/>
    </location>
</feature>
<evidence type="ECO:0000256" key="1">
    <source>
        <dbReference type="SAM" id="MobiDB-lite"/>
    </source>
</evidence>
<dbReference type="VEuPathDB" id="PlasmoDB:PocGH01_14063500"/>
<evidence type="ECO:0000313" key="3">
    <source>
        <dbReference type="EMBL" id="SBT82709.1"/>
    </source>
</evidence>
<gene>
    <name evidence="3" type="primary">PowCR01_140057800</name>
    <name evidence="3" type="ORF">POWCR01_140057800</name>
</gene>
<keyword evidence="2" id="KW-1133">Transmembrane helix</keyword>
<proteinExistence type="predicted"/>
<sequence length="793" mass="91424">MGKGLHKLLEISVFLGSFLIIWYVTGEKVFKRKKQIVKENILLILRHLCLEIYKVLNETSKTTKNVYEMLKNEPNASIELSKLEEVLLSNGYKKKIEDVEKEVLSKFEVTVEDFYEELKYYEKDQDIQKYLNAIKKMYNESLLGLQPKLPSIDENISPDVIINLTNLIYKEKRKVYKSKINSILKKKEKEKGKENENEEGKEKEKEKENININISFGNTEFFEELQKSTEHVEEKIINENRDIIPNIFTFKYLVNFYSNDANFLQKKQYLESKHGEKMIKILKKKKKKKKKNVKKDNRSNNSFRSTPSQNSLTDNVSSDKNYYRSRNNKKDNASPTNPNIIVTTKPQLNPNSEQMDDVSRKYITKLDQVSNENGNKQGKEGDVGEMQIYFNRNDDYDNEDENEQDLQAMHINNYLDEIELDIQRNHLAGNVNLGYTNYAQDGQRYKRVTNRCSNKEAIVVIREGEDVFTHGEIRQGEILPGGGAAQDEIAVQEVVKEEVAWQPELIEKKSEVPHDVPLNRGDKIKEGELAQESEIQRGNKASEGEKISVIGEFPNQGIENEDGGEIAEVKKKISVREVDAAYEEVLNGDIETQNDQVLGDEKEVAEGEVVPEDEKEVAELEVVPEDEKEVVELEVVPEDEKEVAELEIVPEDEKEVAELEVVPEDEKEVAELEIVPEDEKEVAELEIVPENEKEVAELEIVPEDEKEVEELDENENGENGEKKELSELNEANIKDDSQVERNKSSSLENPQENGDLKENEHEKEESSSGKYSEKKKGALMKNIMKKEKKKKHR</sequence>
<feature type="region of interest" description="Disordered" evidence="1">
    <location>
        <begin position="283"/>
        <end position="355"/>
    </location>
</feature>
<feature type="region of interest" description="Disordered" evidence="1">
    <location>
        <begin position="187"/>
        <end position="208"/>
    </location>
</feature>
<dbReference type="Proteomes" id="UP000243200">
    <property type="component" value="Chromosome 14"/>
</dbReference>
<feature type="compositionally biased region" description="Acidic residues" evidence="1">
    <location>
        <begin position="700"/>
        <end position="718"/>
    </location>
</feature>
<dbReference type="OrthoDB" id="443257at2759"/>
<protein>
    <submittedName>
        <fullName evidence="3">Uncharacterized protein</fullName>
    </submittedName>
</protein>
<reference evidence="3 4" key="1">
    <citation type="submission" date="2016-06" db="EMBL/GenBank/DDBJ databases">
        <authorList>
            <consortium name="Pathogen Informatics"/>
        </authorList>
    </citation>
    <scope>NUCLEOTIDE SEQUENCE [LARGE SCALE GENOMIC DNA]</scope>
    <source>
        <strain evidence="3">PowCR01</strain>
    </source>
</reference>
<feature type="compositionally biased region" description="Polar residues" evidence="1">
    <location>
        <begin position="299"/>
        <end position="320"/>
    </location>
</feature>
<feature type="region of interest" description="Disordered" evidence="1">
    <location>
        <begin position="688"/>
        <end position="793"/>
    </location>
</feature>
<feature type="compositionally biased region" description="Basic residues" evidence="1">
    <location>
        <begin position="283"/>
        <end position="293"/>
    </location>
</feature>
<organism evidence="3 4">
    <name type="scientific">Plasmodium ovale</name>
    <name type="common">malaria parasite P. ovale</name>
    <dbReference type="NCBI Taxonomy" id="36330"/>
    <lineage>
        <taxon>Eukaryota</taxon>
        <taxon>Sar</taxon>
        <taxon>Alveolata</taxon>
        <taxon>Apicomplexa</taxon>
        <taxon>Aconoidasida</taxon>
        <taxon>Haemosporida</taxon>
        <taxon>Plasmodiidae</taxon>
        <taxon>Plasmodium</taxon>
        <taxon>Plasmodium (Plasmodium)</taxon>
    </lineage>
</organism>
<dbReference type="EMBL" id="LT594518">
    <property type="protein sequence ID" value="SBT82709.1"/>
    <property type="molecule type" value="Genomic_DNA"/>
</dbReference>
<feature type="transmembrane region" description="Helical" evidence="2">
    <location>
        <begin position="7"/>
        <end position="25"/>
    </location>
</feature>
<evidence type="ECO:0000256" key="2">
    <source>
        <dbReference type="SAM" id="Phobius"/>
    </source>
</evidence>
<feature type="compositionally biased region" description="Basic and acidic residues" evidence="1">
    <location>
        <begin position="754"/>
        <end position="776"/>
    </location>
</feature>
<keyword evidence="2" id="KW-0812">Transmembrane</keyword>
<keyword evidence="2" id="KW-0472">Membrane</keyword>
<evidence type="ECO:0000313" key="4">
    <source>
        <dbReference type="Proteomes" id="UP000243200"/>
    </source>
</evidence>
<dbReference type="VEuPathDB" id="PlasmoDB:POWCR01_140057800"/>
<accession>A0A1C3L5T0</accession>
<dbReference type="AlphaFoldDB" id="A0A1C3L5T0"/>